<evidence type="ECO:0000313" key="5">
    <source>
        <dbReference type="EMBL" id="KAL0977978.1"/>
    </source>
</evidence>
<dbReference type="EMBL" id="JAGEUA010000005">
    <property type="protein sequence ID" value="KAL0977978.1"/>
    <property type="molecule type" value="Genomic_DNA"/>
</dbReference>
<feature type="repeat" description="WD" evidence="3">
    <location>
        <begin position="74"/>
        <end position="115"/>
    </location>
</feature>
<reference evidence="5 6" key="1">
    <citation type="submission" date="2024-06" db="EMBL/GenBank/DDBJ databases">
        <authorList>
            <person name="Pan Q."/>
            <person name="Wen M."/>
            <person name="Jouanno E."/>
            <person name="Zahm M."/>
            <person name="Klopp C."/>
            <person name="Cabau C."/>
            <person name="Louis A."/>
            <person name="Berthelot C."/>
            <person name="Parey E."/>
            <person name="Roest Crollius H."/>
            <person name="Montfort J."/>
            <person name="Robinson-Rechavi M."/>
            <person name="Bouchez O."/>
            <person name="Lampietro C."/>
            <person name="Lopez Roques C."/>
            <person name="Donnadieu C."/>
            <person name="Postlethwait J."/>
            <person name="Bobe J."/>
            <person name="Verreycken H."/>
            <person name="Guiguen Y."/>
        </authorList>
    </citation>
    <scope>NUCLEOTIDE SEQUENCE [LARGE SCALE GENOMIC DNA]</scope>
    <source>
        <strain evidence="5">Up_M1</strain>
        <tissue evidence="5">Testis</tissue>
    </source>
</reference>
<feature type="signal peptide" evidence="4">
    <location>
        <begin position="1"/>
        <end position="19"/>
    </location>
</feature>
<protein>
    <submittedName>
        <fullName evidence="5">Uncharacterized protein</fullName>
    </submittedName>
</protein>
<proteinExistence type="predicted"/>
<comment type="caution">
    <text evidence="5">The sequence shown here is derived from an EMBL/GenBank/DDBJ whole genome shotgun (WGS) entry which is preliminary data.</text>
</comment>
<dbReference type="InterPro" id="IPR019775">
    <property type="entry name" value="WD40_repeat_CS"/>
</dbReference>
<keyword evidence="1 3" id="KW-0853">WD repeat</keyword>
<keyword evidence="4" id="KW-0732">Signal</keyword>
<dbReference type="AlphaFoldDB" id="A0ABD0WS69"/>
<feature type="repeat" description="WD" evidence="3">
    <location>
        <begin position="116"/>
        <end position="157"/>
    </location>
</feature>
<dbReference type="Pfam" id="PF00400">
    <property type="entry name" value="WD40"/>
    <property type="match status" value="3"/>
</dbReference>
<dbReference type="InterPro" id="IPR036322">
    <property type="entry name" value="WD40_repeat_dom_sf"/>
</dbReference>
<evidence type="ECO:0000313" key="6">
    <source>
        <dbReference type="Proteomes" id="UP001557470"/>
    </source>
</evidence>
<dbReference type="PROSITE" id="PS50294">
    <property type="entry name" value="WD_REPEATS_REGION"/>
    <property type="match status" value="3"/>
</dbReference>
<dbReference type="PROSITE" id="PS50082">
    <property type="entry name" value="WD_REPEATS_2"/>
    <property type="match status" value="3"/>
</dbReference>
<dbReference type="InterPro" id="IPR015943">
    <property type="entry name" value="WD40/YVTN_repeat-like_dom_sf"/>
</dbReference>
<dbReference type="SMART" id="SM00320">
    <property type="entry name" value="WD40"/>
    <property type="match status" value="3"/>
</dbReference>
<keyword evidence="2" id="KW-0677">Repeat</keyword>
<dbReference type="PANTHER" id="PTHR45048:SF1">
    <property type="entry name" value="WD REPEAT-CONTAINING PROTEIN 88"/>
    <property type="match status" value="1"/>
</dbReference>
<accession>A0ABD0WS69</accession>
<name>A0ABD0WS69_UMBPY</name>
<organism evidence="5 6">
    <name type="scientific">Umbra pygmaea</name>
    <name type="common">Eastern mudminnow</name>
    <dbReference type="NCBI Taxonomy" id="75934"/>
    <lineage>
        <taxon>Eukaryota</taxon>
        <taxon>Metazoa</taxon>
        <taxon>Chordata</taxon>
        <taxon>Craniata</taxon>
        <taxon>Vertebrata</taxon>
        <taxon>Euteleostomi</taxon>
        <taxon>Actinopterygii</taxon>
        <taxon>Neopterygii</taxon>
        <taxon>Teleostei</taxon>
        <taxon>Protacanthopterygii</taxon>
        <taxon>Esociformes</taxon>
        <taxon>Umbridae</taxon>
        <taxon>Umbra</taxon>
    </lineage>
</organism>
<dbReference type="InterPro" id="IPR001680">
    <property type="entry name" value="WD40_rpt"/>
</dbReference>
<dbReference type="InterPro" id="IPR020472">
    <property type="entry name" value="WD40_PAC1"/>
</dbReference>
<evidence type="ECO:0000256" key="1">
    <source>
        <dbReference type="ARBA" id="ARBA00022574"/>
    </source>
</evidence>
<dbReference type="PRINTS" id="PR00320">
    <property type="entry name" value="GPROTEINBRPT"/>
</dbReference>
<evidence type="ECO:0000256" key="3">
    <source>
        <dbReference type="PROSITE-ProRule" id="PRU00221"/>
    </source>
</evidence>
<dbReference type="Gene3D" id="2.130.10.10">
    <property type="entry name" value="YVTN repeat-like/Quinoprotein amine dehydrogenase"/>
    <property type="match status" value="1"/>
</dbReference>
<keyword evidence="6" id="KW-1185">Reference proteome</keyword>
<evidence type="ECO:0000256" key="4">
    <source>
        <dbReference type="SAM" id="SignalP"/>
    </source>
</evidence>
<dbReference type="PROSITE" id="PS00678">
    <property type="entry name" value="WD_REPEATS_1"/>
    <property type="match status" value="3"/>
</dbReference>
<dbReference type="PANTHER" id="PTHR45048">
    <property type="match status" value="1"/>
</dbReference>
<feature type="repeat" description="WD" evidence="3">
    <location>
        <begin position="27"/>
        <end position="68"/>
    </location>
</feature>
<gene>
    <name evidence="5" type="ORF">UPYG_G00164240</name>
</gene>
<feature type="chain" id="PRO_5044837197" evidence="4">
    <location>
        <begin position="20"/>
        <end position="218"/>
    </location>
</feature>
<sequence>MVLALAGLSWVTMVDRVISSLVLVNNHLNHSNIISNCCFTANGRYLCTASWDKTLQLWDIQTGTFRSHGGLTLSKGHDGSVSSCSFCNNESLLVSGAYDSTVAVWDLESLSRTLVLKGHTDWVTDVSISSDNNWVASASKDTTVRLWNIEDIEVIPAVIEARMAHGMGYHILKCEECGKDFSISRLDNSDLVTKCVFCRLSTPTRSHGLPPPPLQFVN</sequence>
<dbReference type="Proteomes" id="UP001557470">
    <property type="component" value="Unassembled WGS sequence"/>
</dbReference>
<dbReference type="SUPFAM" id="SSF50978">
    <property type="entry name" value="WD40 repeat-like"/>
    <property type="match status" value="1"/>
</dbReference>
<evidence type="ECO:0000256" key="2">
    <source>
        <dbReference type="ARBA" id="ARBA00022737"/>
    </source>
</evidence>